<keyword evidence="3" id="KW-1185">Reference proteome</keyword>
<accession>A0A507B791</accession>
<reference evidence="2 3" key="1">
    <citation type="submission" date="2019-06" db="EMBL/GenBank/DDBJ databases">
        <title>Draft genome sequence of the filamentous fungus Phialemoniopsis curvata isolated from diesel fuel.</title>
        <authorList>
            <person name="Varaljay V.A."/>
            <person name="Lyon W.J."/>
            <person name="Crouch A.L."/>
            <person name="Drake C.E."/>
            <person name="Hollomon J.M."/>
            <person name="Nadeau L.J."/>
            <person name="Nunn H.S."/>
            <person name="Stevenson B.S."/>
            <person name="Bojanowski C.L."/>
            <person name="Crookes-Goodson W.J."/>
        </authorList>
    </citation>
    <scope>NUCLEOTIDE SEQUENCE [LARGE SCALE GENOMIC DNA]</scope>
    <source>
        <strain evidence="2 3">D216</strain>
    </source>
</reference>
<dbReference type="EMBL" id="SKBQ01000038">
    <property type="protein sequence ID" value="TPX12931.1"/>
    <property type="molecule type" value="Genomic_DNA"/>
</dbReference>
<feature type="domain" description="Calcineurin-like phosphoesterase" evidence="1">
    <location>
        <begin position="28"/>
        <end position="270"/>
    </location>
</feature>
<dbReference type="AlphaFoldDB" id="A0A507B791"/>
<organism evidence="2 3">
    <name type="scientific">Thyridium curvatum</name>
    <dbReference type="NCBI Taxonomy" id="1093900"/>
    <lineage>
        <taxon>Eukaryota</taxon>
        <taxon>Fungi</taxon>
        <taxon>Dikarya</taxon>
        <taxon>Ascomycota</taxon>
        <taxon>Pezizomycotina</taxon>
        <taxon>Sordariomycetes</taxon>
        <taxon>Sordariomycetidae</taxon>
        <taxon>Thyridiales</taxon>
        <taxon>Thyridiaceae</taxon>
        <taxon>Thyridium</taxon>
    </lineage>
</organism>
<dbReference type="OrthoDB" id="550558at2759"/>
<protein>
    <recommendedName>
        <fullName evidence="1">Calcineurin-like phosphoesterase domain-containing protein</fullName>
    </recommendedName>
</protein>
<dbReference type="Proteomes" id="UP000319257">
    <property type="component" value="Unassembled WGS sequence"/>
</dbReference>
<gene>
    <name evidence="2" type="ORF">E0L32_006576</name>
</gene>
<dbReference type="GO" id="GO:0016787">
    <property type="term" value="F:hydrolase activity"/>
    <property type="evidence" value="ECO:0007669"/>
    <property type="project" value="InterPro"/>
</dbReference>
<evidence type="ECO:0000259" key="1">
    <source>
        <dbReference type="Pfam" id="PF00149"/>
    </source>
</evidence>
<proteinExistence type="predicted"/>
<dbReference type="GeneID" id="41974023"/>
<dbReference type="InterPro" id="IPR029052">
    <property type="entry name" value="Metallo-depent_PP-like"/>
</dbReference>
<dbReference type="PANTHER" id="PTHR37844">
    <property type="entry name" value="SER/THR PROTEIN PHOSPHATASE SUPERFAMILY (AFU_ORTHOLOGUE AFUA_1G14840)"/>
    <property type="match status" value="1"/>
</dbReference>
<dbReference type="SUPFAM" id="SSF56300">
    <property type="entry name" value="Metallo-dependent phosphatases"/>
    <property type="match status" value="1"/>
</dbReference>
<evidence type="ECO:0000313" key="2">
    <source>
        <dbReference type="EMBL" id="TPX12931.1"/>
    </source>
</evidence>
<dbReference type="InParanoid" id="A0A507B791"/>
<dbReference type="RefSeq" id="XP_030994642.1">
    <property type="nucleotide sequence ID" value="XM_031141224.1"/>
</dbReference>
<sequence length="309" mass="34947">MPDKRTSSSGNMAQCNVDDACESCHIQVMSDLHLETPRFLPMYTSFHISPKGTQLALLGDIGNVHDERLFAFLDEQLKQFRVVFYVLGNHEPYQPDSSPQRFTHQDARIIMERFEATNATKRQAESDSSGTTSVGQFVFLNRRRFDISETLTVLGCTLFSSIAESQKSTVSLFVSDFSNISDWTVDLHNASHREDLAWLNYQVEAIARTEPHRSIAVLTHYSPTTLPEANDPEHLEDSRGVQSAFVTDLSREVCWTCPSVKLWAFGHTHHNCDFIDSGTGKRVVANQRGYGREDDFDFDAEKVVTIDET</sequence>
<dbReference type="InterPro" id="IPR004843">
    <property type="entry name" value="Calcineurin-like_PHP"/>
</dbReference>
<dbReference type="Pfam" id="PF00149">
    <property type="entry name" value="Metallophos"/>
    <property type="match status" value="1"/>
</dbReference>
<comment type="caution">
    <text evidence="2">The sequence shown here is derived from an EMBL/GenBank/DDBJ whole genome shotgun (WGS) entry which is preliminary data.</text>
</comment>
<dbReference type="Gene3D" id="3.60.21.10">
    <property type="match status" value="1"/>
</dbReference>
<dbReference type="PANTHER" id="PTHR37844:SF2">
    <property type="entry name" value="SER_THR PROTEIN PHOSPHATASE SUPERFAMILY (AFU_ORTHOLOGUE AFUA_1G14840)"/>
    <property type="match status" value="1"/>
</dbReference>
<evidence type="ECO:0000313" key="3">
    <source>
        <dbReference type="Proteomes" id="UP000319257"/>
    </source>
</evidence>
<name>A0A507B791_9PEZI</name>